<name>B7QKU0_IXOSC</name>
<dbReference type="InParanoid" id="B7QKU0"/>
<dbReference type="VEuPathDB" id="VectorBase:ISCI014196"/>
<dbReference type="EMBL" id="ABJB011043397">
    <property type="status" value="NOT_ANNOTATED_CDS"/>
    <property type="molecule type" value="Genomic_DNA"/>
</dbReference>
<evidence type="ECO:0000256" key="1">
    <source>
        <dbReference type="SAM" id="MobiDB-lite"/>
    </source>
</evidence>
<accession>B7QKU0</accession>
<dbReference type="HOGENOM" id="CLU_1361788_0_0_1"/>
<organism>
    <name type="scientific">Ixodes scapularis</name>
    <name type="common">Black-legged tick</name>
    <name type="synonym">Deer tick</name>
    <dbReference type="NCBI Taxonomy" id="6945"/>
    <lineage>
        <taxon>Eukaryota</taxon>
        <taxon>Metazoa</taxon>
        <taxon>Ecdysozoa</taxon>
        <taxon>Arthropoda</taxon>
        <taxon>Chelicerata</taxon>
        <taxon>Arachnida</taxon>
        <taxon>Acari</taxon>
        <taxon>Parasitiformes</taxon>
        <taxon>Ixodida</taxon>
        <taxon>Ixodoidea</taxon>
        <taxon>Ixodidae</taxon>
        <taxon>Ixodinae</taxon>
        <taxon>Ixodes</taxon>
    </lineage>
</organism>
<feature type="region of interest" description="Disordered" evidence="1">
    <location>
        <begin position="1"/>
        <end position="28"/>
    </location>
</feature>
<sequence length="201" mass="21173">MQERTKTREPPIAQTDPQSSARSLNRGLRASLSLFGRRHRARPWVPPLSRGPSPGLLRPHSLLLERKRSSAGRSRSFLEGAFLELYEGDIDVGGAVGRADDVARTVPMMNGAPKTGPSVPAVATPHFGPRTAGARVALGAVFKSARSLAGLIEGGVKIVNGSLDGKAEETGEAPDDPPGFCECFATLTGSPGEKSEFLGFS</sequence>
<proteinExistence type="predicted"/>
<keyword evidence="4" id="KW-1185">Reference proteome</keyword>
<dbReference type="Proteomes" id="UP000001555">
    <property type="component" value="Unassembled WGS sequence"/>
</dbReference>
<evidence type="ECO:0000313" key="4">
    <source>
        <dbReference type="Proteomes" id="UP000001555"/>
    </source>
</evidence>
<reference evidence="3" key="2">
    <citation type="submission" date="2020-05" db="UniProtKB">
        <authorList>
            <consortium name="EnsemblMetazoa"/>
        </authorList>
    </citation>
    <scope>IDENTIFICATION</scope>
    <source>
        <strain evidence="3">wikel</strain>
    </source>
</reference>
<dbReference type="AlphaFoldDB" id="B7QKU0"/>
<dbReference type="EMBL" id="DS961942">
    <property type="protein sequence ID" value="EEC19462.1"/>
    <property type="molecule type" value="Genomic_DNA"/>
</dbReference>
<dbReference type="VEuPathDB" id="VectorBase:ISCW014196"/>
<evidence type="ECO:0000313" key="3">
    <source>
        <dbReference type="EnsemblMetazoa" id="ISCW014196-PA"/>
    </source>
</evidence>
<protein>
    <submittedName>
        <fullName evidence="2 3">Uncharacterized protein</fullName>
    </submittedName>
</protein>
<dbReference type="PaxDb" id="6945-B7QKU0"/>
<reference evidence="2 4" key="1">
    <citation type="submission" date="2008-03" db="EMBL/GenBank/DDBJ databases">
        <title>Annotation of Ixodes scapularis.</title>
        <authorList>
            <consortium name="Ixodes scapularis Genome Project Consortium"/>
            <person name="Caler E."/>
            <person name="Hannick L.I."/>
            <person name="Bidwell S."/>
            <person name="Joardar V."/>
            <person name="Thiagarajan M."/>
            <person name="Amedeo P."/>
            <person name="Galinsky K.J."/>
            <person name="Schobel S."/>
            <person name="Inman J."/>
            <person name="Hostetler J."/>
            <person name="Miller J."/>
            <person name="Hammond M."/>
            <person name="Megy K."/>
            <person name="Lawson D."/>
            <person name="Kodira C."/>
            <person name="Sutton G."/>
            <person name="Meyer J."/>
            <person name="Hill C.A."/>
            <person name="Birren B."/>
            <person name="Nene V."/>
            <person name="Collins F."/>
            <person name="Alarcon-Chaidez F."/>
            <person name="Wikel S."/>
            <person name="Strausberg R."/>
        </authorList>
    </citation>
    <scope>NUCLEOTIDE SEQUENCE [LARGE SCALE GENOMIC DNA]</scope>
    <source>
        <strain evidence="4">Wikel</strain>
        <strain evidence="2">Wikel colony</strain>
    </source>
</reference>
<dbReference type="EnsemblMetazoa" id="ISCW014196-RA">
    <property type="protein sequence ID" value="ISCW014196-PA"/>
    <property type="gene ID" value="ISCW014196"/>
</dbReference>
<evidence type="ECO:0000313" key="2">
    <source>
        <dbReference type="EMBL" id="EEC19462.1"/>
    </source>
</evidence>
<gene>
    <name evidence="2" type="ORF">IscW_ISCW014196</name>
</gene>